<dbReference type="Gene3D" id="3.40.50.300">
    <property type="entry name" value="P-loop containing nucleotide triphosphate hydrolases"/>
    <property type="match status" value="1"/>
</dbReference>
<evidence type="ECO:0000256" key="3">
    <source>
        <dbReference type="ARBA" id="ARBA00034808"/>
    </source>
</evidence>
<dbReference type="Proteomes" id="UP000198287">
    <property type="component" value="Unassembled WGS sequence"/>
</dbReference>
<protein>
    <recommendedName>
        <fullName evidence="3">DNA 3'-5' helicase</fullName>
        <ecNumber evidence="3">5.6.2.4</ecNumber>
    </recommendedName>
</protein>
<dbReference type="PANTHER" id="PTHR13710:SF157">
    <property type="entry name" value="DNA HELICASE"/>
    <property type="match status" value="1"/>
</dbReference>
<feature type="domain" description="Helicase C-terminal" evidence="4">
    <location>
        <begin position="91"/>
        <end position="256"/>
    </location>
</feature>
<evidence type="ECO:0000259" key="4">
    <source>
        <dbReference type="PROSITE" id="PS51194"/>
    </source>
</evidence>
<evidence type="ECO:0000313" key="6">
    <source>
        <dbReference type="Proteomes" id="UP000198287"/>
    </source>
</evidence>
<dbReference type="SMART" id="SM00490">
    <property type="entry name" value="HELICc"/>
    <property type="match status" value="1"/>
</dbReference>
<dbReference type="AlphaFoldDB" id="A0A226D6S3"/>
<keyword evidence="5" id="KW-0067">ATP-binding</keyword>
<dbReference type="GO" id="GO:0005737">
    <property type="term" value="C:cytoplasm"/>
    <property type="evidence" value="ECO:0007669"/>
    <property type="project" value="TreeGrafter"/>
</dbReference>
<comment type="similarity">
    <text evidence="1">Belongs to the helicase family. RecQ subfamily.</text>
</comment>
<organism evidence="5 6">
    <name type="scientific">Folsomia candida</name>
    <name type="common">Springtail</name>
    <dbReference type="NCBI Taxonomy" id="158441"/>
    <lineage>
        <taxon>Eukaryota</taxon>
        <taxon>Metazoa</taxon>
        <taxon>Ecdysozoa</taxon>
        <taxon>Arthropoda</taxon>
        <taxon>Hexapoda</taxon>
        <taxon>Collembola</taxon>
        <taxon>Entomobryomorpha</taxon>
        <taxon>Isotomoidea</taxon>
        <taxon>Isotomidae</taxon>
        <taxon>Proisotominae</taxon>
        <taxon>Folsomia</taxon>
    </lineage>
</organism>
<dbReference type="STRING" id="158441.A0A226D6S3"/>
<evidence type="ECO:0000313" key="5">
    <source>
        <dbReference type="EMBL" id="OXA41252.1"/>
    </source>
</evidence>
<dbReference type="GO" id="GO:0043138">
    <property type="term" value="F:3'-5' DNA helicase activity"/>
    <property type="evidence" value="ECO:0007669"/>
    <property type="project" value="UniProtKB-EC"/>
</dbReference>
<dbReference type="EC" id="5.6.2.4" evidence="3"/>
<dbReference type="Pfam" id="PF00271">
    <property type="entry name" value="Helicase_C"/>
    <property type="match status" value="1"/>
</dbReference>
<accession>A0A226D6S3</accession>
<dbReference type="GO" id="GO:0005694">
    <property type="term" value="C:chromosome"/>
    <property type="evidence" value="ECO:0007669"/>
    <property type="project" value="TreeGrafter"/>
</dbReference>
<reference evidence="5 6" key="1">
    <citation type="submission" date="2015-12" db="EMBL/GenBank/DDBJ databases">
        <title>The genome of Folsomia candida.</title>
        <authorList>
            <person name="Faddeeva A."/>
            <person name="Derks M.F."/>
            <person name="Anvar Y."/>
            <person name="Smit S."/>
            <person name="Van Straalen N."/>
            <person name="Roelofs D."/>
        </authorList>
    </citation>
    <scope>NUCLEOTIDE SEQUENCE [LARGE SCALE GENOMIC DNA]</scope>
    <source>
        <strain evidence="5 6">VU population</strain>
        <tissue evidence="5">Whole body</tissue>
    </source>
</reference>
<dbReference type="GO" id="GO:0005654">
    <property type="term" value="C:nucleoplasm"/>
    <property type="evidence" value="ECO:0007669"/>
    <property type="project" value="TreeGrafter"/>
</dbReference>
<dbReference type="PANTHER" id="PTHR13710">
    <property type="entry name" value="DNA HELICASE RECQ FAMILY MEMBER"/>
    <property type="match status" value="1"/>
</dbReference>
<keyword evidence="5" id="KW-0378">Hydrolase</keyword>
<dbReference type="GO" id="GO:0000724">
    <property type="term" value="P:double-strand break repair via homologous recombination"/>
    <property type="evidence" value="ECO:0007669"/>
    <property type="project" value="TreeGrafter"/>
</dbReference>
<comment type="catalytic activity">
    <reaction evidence="2">
        <text>Couples ATP hydrolysis with the unwinding of duplex DNA by translocating in the 3'-5' direction.</text>
        <dbReference type="EC" id="5.6.2.4"/>
    </reaction>
</comment>
<keyword evidence="5" id="KW-0347">Helicase</keyword>
<dbReference type="InterPro" id="IPR027417">
    <property type="entry name" value="P-loop_NTPase"/>
</dbReference>
<name>A0A226D6S3_FOLCA</name>
<dbReference type="InterPro" id="IPR001650">
    <property type="entry name" value="Helicase_C-like"/>
</dbReference>
<dbReference type="PROSITE" id="PS51194">
    <property type="entry name" value="HELICASE_CTER"/>
    <property type="match status" value="1"/>
</dbReference>
<keyword evidence="5" id="KW-0547">Nucleotide-binding</keyword>
<dbReference type="GO" id="GO:0000723">
    <property type="term" value="P:telomere maintenance"/>
    <property type="evidence" value="ECO:0007669"/>
    <property type="project" value="TreeGrafter"/>
</dbReference>
<dbReference type="EMBL" id="LNIX01000030">
    <property type="protein sequence ID" value="OXA41252.1"/>
    <property type="molecule type" value="Genomic_DNA"/>
</dbReference>
<gene>
    <name evidence="5" type="ORF">Fcan01_24089</name>
</gene>
<dbReference type="GO" id="GO:0009378">
    <property type="term" value="F:four-way junction helicase activity"/>
    <property type="evidence" value="ECO:0007669"/>
    <property type="project" value="TreeGrafter"/>
</dbReference>
<comment type="caution">
    <text evidence="5">The sequence shown here is derived from an EMBL/GenBank/DDBJ whole genome shotgun (WGS) entry which is preliminary data.</text>
</comment>
<proteinExistence type="inferred from homology"/>
<evidence type="ECO:0000256" key="2">
    <source>
        <dbReference type="ARBA" id="ARBA00034617"/>
    </source>
</evidence>
<dbReference type="SUPFAM" id="SSF52540">
    <property type="entry name" value="P-loop containing nucleoside triphosphate hydrolases"/>
    <property type="match status" value="1"/>
</dbReference>
<evidence type="ECO:0000256" key="1">
    <source>
        <dbReference type="ARBA" id="ARBA00005446"/>
    </source>
</evidence>
<keyword evidence="6" id="KW-1185">Reference proteome</keyword>
<sequence length="414" mass="47432">MTITVSPLTALMMSMQNDIRNMKFTAKHATNLKDIENFFKCFNDSQDQDIPFFCLAIPELLNLPVHTKPNIFIKRYPNVVSVDDDDHLCKLFEKQLTDVKNNKRHAAKVIIYVQSIHTATKVFAFLNSGLDDAAIEYGLDGHIQLGAYVDMYTKLISKANKKLIVKDFLKPDDRIRILASTVAFSTGLDVPNVRQVFIVGTPKCQLQRSQEIGRAGRDNRRSVATLKPKIVNIRMMEVERRRAAFIALPDSGKRPNDIFSALQNLNVKRYFAYKNIKRYNEEGTLTDRESRVDAVRKSDIPAEKIMVLRSHHPSNLMVFAGVSKHRRTPLAFVPSGIKINRKKYLDEILLSVIKLLYKTLYKHRHFTSEQTQRRKLSNGAKKKFPILFRLRSGSAPRISTRCMGHIGVLDKLYL</sequence>